<keyword evidence="4" id="KW-1133">Transmembrane helix</keyword>
<evidence type="ECO:0000313" key="11">
    <source>
        <dbReference type="EMBL" id="CAH1785759.1"/>
    </source>
</evidence>
<dbReference type="GO" id="GO:0005886">
    <property type="term" value="C:plasma membrane"/>
    <property type="evidence" value="ECO:0007669"/>
    <property type="project" value="UniProtKB-SubCell"/>
</dbReference>
<reference evidence="11" key="1">
    <citation type="submission" date="2022-03" db="EMBL/GenBank/DDBJ databases">
        <authorList>
            <person name="Martin C."/>
        </authorList>
    </citation>
    <scope>NUCLEOTIDE SEQUENCE</scope>
</reference>
<dbReference type="SUPFAM" id="SSF81321">
    <property type="entry name" value="Family A G protein-coupled receptor-like"/>
    <property type="match status" value="1"/>
</dbReference>
<evidence type="ECO:0000256" key="10">
    <source>
        <dbReference type="RuleBase" id="RU000688"/>
    </source>
</evidence>
<dbReference type="SMART" id="SM01381">
    <property type="entry name" value="7TM_GPCR_Srsx"/>
    <property type="match status" value="1"/>
</dbReference>
<dbReference type="Pfam" id="PF00001">
    <property type="entry name" value="7tm_1"/>
    <property type="match status" value="1"/>
</dbReference>
<dbReference type="PRINTS" id="PR00237">
    <property type="entry name" value="GPCRRHODOPSN"/>
</dbReference>
<dbReference type="OrthoDB" id="5965749at2759"/>
<comment type="subcellular location">
    <subcellularLocation>
        <location evidence="1">Cell membrane</location>
        <topology evidence="1">Multi-pass membrane protein</topology>
    </subcellularLocation>
</comment>
<dbReference type="Proteomes" id="UP000749559">
    <property type="component" value="Unassembled WGS sequence"/>
</dbReference>
<dbReference type="PROSITE" id="PS00237">
    <property type="entry name" value="G_PROTEIN_RECEP_F1_1"/>
    <property type="match status" value="1"/>
</dbReference>
<keyword evidence="7 10" id="KW-0675">Receptor</keyword>
<keyword evidence="9 10" id="KW-0807">Transducer</keyword>
<evidence type="ECO:0000256" key="2">
    <source>
        <dbReference type="ARBA" id="ARBA00022475"/>
    </source>
</evidence>
<evidence type="ECO:0000256" key="9">
    <source>
        <dbReference type="ARBA" id="ARBA00023224"/>
    </source>
</evidence>
<name>A0A8J1U0F5_OWEFU</name>
<evidence type="ECO:0000256" key="3">
    <source>
        <dbReference type="ARBA" id="ARBA00022692"/>
    </source>
</evidence>
<evidence type="ECO:0000256" key="1">
    <source>
        <dbReference type="ARBA" id="ARBA00004651"/>
    </source>
</evidence>
<dbReference type="PANTHER" id="PTHR24246:SF27">
    <property type="entry name" value="ADENOSINE RECEPTOR, ISOFORM A"/>
    <property type="match status" value="1"/>
</dbReference>
<evidence type="ECO:0000256" key="8">
    <source>
        <dbReference type="ARBA" id="ARBA00023180"/>
    </source>
</evidence>
<dbReference type="Gene3D" id="1.20.1070.10">
    <property type="entry name" value="Rhodopsin 7-helix transmembrane proteins"/>
    <property type="match status" value="1"/>
</dbReference>
<evidence type="ECO:0000256" key="5">
    <source>
        <dbReference type="ARBA" id="ARBA00023040"/>
    </source>
</evidence>
<evidence type="ECO:0000313" key="12">
    <source>
        <dbReference type="Proteomes" id="UP000749559"/>
    </source>
</evidence>
<dbReference type="AlphaFoldDB" id="A0A8J1U0F5"/>
<organism evidence="11 12">
    <name type="scientific">Owenia fusiformis</name>
    <name type="common">Polychaete worm</name>
    <dbReference type="NCBI Taxonomy" id="6347"/>
    <lineage>
        <taxon>Eukaryota</taxon>
        <taxon>Metazoa</taxon>
        <taxon>Spiralia</taxon>
        <taxon>Lophotrochozoa</taxon>
        <taxon>Annelida</taxon>
        <taxon>Polychaeta</taxon>
        <taxon>Sedentaria</taxon>
        <taxon>Canalipalpata</taxon>
        <taxon>Sabellida</taxon>
        <taxon>Oweniida</taxon>
        <taxon>Oweniidae</taxon>
        <taxon>Owenia</taxon>
    </lineage>
</organism>
<keyword evidence="8" id="KW-0325">Glycoprotein</keyword>
<gene>
    <name evidence="11" type="ORF">OFUS_LOCUS11775</name>
</gene>
<keyword evidence="2" id="KW-1003">Cell membrane</keyword>
<evidence type="ECO:0000256" key="4">
    <source>
        <dbReference type="ARBA" id="ARBA00022989"/>
    </source>
</evidence>
<comment type="similarity">
    <text evidence="10">Belongs to the G-protein coupled receptor 1 family.</text>
</comment>
<protein>
    <submittedName>
        <fullName evidence="11">Uncharacterized protein</fullName>
    </submittedName>
</protein>
<evidence type="ECO:0000256" key="6">
    <source>
        <dbReference type="ARBA" id="ARBA00023136"/>
    </source>
</evidence>
<accession>A0A8J1U0F5</accession>
<keyword evidence="12" id="KW-1185">Reference proteome</keyword>
<comment type="caution">
    <text evidence="11">The sequence shown here is derived from an EMBL/GenBank/DDBJ whole genome shotgun (WGS) entry which is preliminary data.</text>
</comment>
<keyword evidence="6" id="KW-0472">Membrane</keyword>
<keyword evidence="5 10" id="KW-0297">G-protein coupled receptor</keyword>
<dbReference type="PROSITE" id="PS50262">
    <property type="entry name" value="G_PROTEIN_RECEP_F1_2"/>
    <property type="match status" value="1"/>
</dbReference>
<dbReference type="InterPro" id="IPR017452">
    <property type="entry name" value="GPCR_Rhodpsn_7TM"/>
</dbReference>
<dbReference type="EMBL" id="CAIIXF020000006">
    <property type="protein sequence ID" value="CAH1785759.1"/>
    <property type="molecule type" value="Genomic_DNA"/>
</dbReference>
<dbReference type="PANTHER" id="PTHR24246">
    <property type="entry name" value="OLFACTORY RECEPTOR AND ADENOSINE RECEPTOR"/>
    <property type="match status" value="1"/>
</dbReference>
<dbReference type="CDD" id="cd00637">
    <property type="entry name" value="7tm_classA_rhodopsin-like"/>
    <property type="match status" value="1"/>
</dbReference>
<sequence length="356" mass="40429">MTTSVIDNITMATNETIINSTTAIPGDMTEDTNRITHNVHEMNIEMLKPILSPEELSVHMVIEIILMVLICTGNIPVLMSMYIYKCLHSVTNMFLVSLAIADLMMGLFGCPLDILILYVMPLTYGHHIQDKWLCAARLFSHDLSVGASVFSMVGIAIDRFIAVKYPLRYCDLVTHKRAGIYICIIWVYCIIVSSGNFVGDIIKFGPGDICRSNMVMDPKFALFLKCNLGASFLVSTIAHIVVAMFATHQRARVASELAAFNNNLAVAYKKQNRITKTMSLIVGMFILCWLPWVLLSLVKFKRPEPKWYKHLFYFTVEISIANSLINPWIYAFQLKLWKKAMRNVLFCRYQAQISDD</sequence>
<evidence type="ECO:0000256" key="7">
    <source>
        <dbReference type="ARBA" id="ARBA00023170"/>
    </source>
</evidence>
<keyword evidence="3 10" id="KW-0812">Transmembrane</keyword>
<dbReference type="InterPro" id="IPR000276">
    <property type="entry name" value="GPCR_Rhodpsn"/>
</dbReference>
<proteinExistence type="inferred from homology"/>
<dbReference type="GO" id="GO:0004930">
    <property type="term" value="F:G protein-coupled receptor activity"/>
    <property type="evidence" value="ECO:0007669"/>
    <property type="project" value="UniProtKB-KW"/>
</dbReference>